<accession>A0A699XHW5</accession>
<gene>
    <name evidence="2" type="ORF">Tci_929547</name>
</gene>
<sequence length="87" mass="9155">SSAANDDTTAAPFDHTMKRTASQTFTSSYYDADRYGMALDAVNEGSDGPAHGESALSRAIGNLTGTFTRQKSRRRLSSFSSASAAPS</sequence>
<protein>
    <submittedName>
        <fullName evidence="2">Uncharacterized protein</fullName>
    </submittedName>
</protein>
<feature type="compositionally biased region" description="Low complexity" evidence="1">
    <location>
        <begin position="77"/>
        <end position="87"/>
    </location>
</feature>
<evidence type="ECO:0000313" key="2">
    <source>
        <dbReference type="EMBL" id="GFD57578.1"/>
    </source>
</evidence>
<dbReference type="EMBL" id="BKCJ011842584">
    <property type="protein sequence ID" value="GFD57578.1"/>
    <property type="molecule type" value="Genomic_DNA"/>
</dbReference>
<feature type="non-terminal residue" evidence="2">
    <location>
        <position position="1"/>
    </location>
</feature>
<proteinExistence type="predicted"/>
<organism evidence="2">
    <name type="scientific">Tanacetum cinerariifolium</name>
    <name type="common">Dalmatian daisy</name>
    <name type="synonym">Chrysanthemum cinerariifolium</name>
    <dbReference type="NCBI Taxonomy" id="118510"/>
    <lineage>
        <taxon>Eukaryota</taxon>
        <taxon>Viridiplantae</taxon>
        <taxon>Streptophyta</taxon>
        <taxon>Embryophyta</taxon>
        <taxon>Tracheophyta</taxon>
        <taxon>Spermatophyta</taxon>
        <taxon>Magnoliopsida</taxon>
        <taxon>eudicotyledons</taxon>
        <taxon>Gunneridae</taxon>
        <taxon>Pentapetalae</taxon>
        <taxon>asterids</taxon>
        <taxon>campanulids</taxon>
        <taxon>Asterales</taxon>
        <taxon>Asteraceae</taxon>
        <taxon>Asteroideae</taxon>
        <taxon>Anthemideae</taxon>
        <taxon>Anthemidinae</taxon>
        <taxon>Tanacetum</taxon>
    </lineage>
</organism>
<comment type="caution">
    <text evidence="2">The sequence shown here is derived from an EMBL/GenBank/DDBJ whole genome shotgun (WGS) entry which is preliminary data.</text>
</comment>
<name>A0A699XHW5_TANCI</name>
<feature type="region of interest" description="Disordered" evidence="1">
    <location>
        <begin position="65"/>
        <end position="87"/>
    </location>
</feature>
<evidence type="ECO:0000256" key="1">
    <source>
        <dbReference type="SAM" id="MobiDB-lite"/>
    </source>
</evidence>
<dbReference type="AlphaFoldDB" id="A0A699XHW5"/>
<reference evidence="2" key="1">
    <citation type="journal article" date="2019" name="Sci. Rep.">
        <title>Draft genome of Tanacetum cinerariifolium, the natural source of mosquito coil.</title>
        <authorList>
            <person name="Yamashiro T."/>
            <person name="Shiraishi A."/>
            <person name="Satake H."/>
            <person name="Nakayama K."/>
        </authorList>
    </citation>
    <scope>NUCLEOTIDE SEQUENCE</scope>
</reference>
<feature type="non-terminal residue" evidence="2">
    <location>
        <position position="87"/>
    </location>
</feature>